<keyword evidence="1" id="KW-0304">Gas vesicle</keyword>
<evidence type="ECO:0000313" key="6">
    <source>
        <dbReference type="Proteomes" id="UP001631993"/>
    </source>
</evidence>
<gene>
    <name evidence="5" type="ORF">ACKI1S_27645</name>
</gene>
<evidence type="ECO:0000256" key="1">
    <source>
        <dbReference type="ARBA" id="ARBA00022987"/>
    </source>
</evidence>
<accession>A0ABW9IN41</accession>
<evidence type="ECO:0000256" key="2">
    <source>
        <dbReference type="ARBA" id="ARBA00035108"/>
    </source>
</evidence>
<sequence>MTGLRYVYAVCRPLAAPLQAELTGVAGAPAKLLHHHGLIAVVSQVPERDFAEEPLRAHLEDLDWLAATARGHQQVIDALTAVTTPLPLRLATVFRDDSGVRVMIEEREEVFLRTLDRLEGRVEWGVKVYVEPTGQEESAGPDRPAPKPASGRDYLRQRRMKAREHEDTWQRAERFAGRLHSLLSEHAEAARLHAPQNSALSKASGQNVLNAAYLVPRAKSEEFVEIVDRTKGEEPGMRVELTGPWAAYSFVEPAAAEGTQSAEGPRTAEGTHTAESAGSAAGEGS</sequence>
<comment type="subcellular location">
    <subcellularLocation>
        <location evidence="2">Gas vesicle</location>
    </subcellularLocation>
</comment>
<dbReference type="PANTHER" id="PTHR36852:SF1">
    <property type="entry name" value="PROTEIN GVPL 2"/>
    <property type="match status" value="1"/>
</dbReference>
<evidence type="ECO:0000256" key="4">
    <source>
        <dbReference type="SAM" id="MobiDB-lite"/>
    </source>
</evidence>
<name>A0ABW9IN41_STRGJ</name>
<dbReference type="RefSeq" id="WP_369279713.1">
    <property type="nucleotide sequence ID" value="NZ_JBJVMW010000010.1"/>
</dbReference>
<reference evidence="5 6" key="1">
    <citation type="submission" date="2024-12" db="EMBL/GenBank/DDBJ databases">
        <title>Forecasting of Potato common scab and diversities of Pathogenic streptomyces spp. in china.</title>
        <authorList>
            <person name="Handique U."/>
            <person name="Wu J."/>
        </authorList>
    </citation>
    <scope>NUCLEOTIDE SEQUENCE [LARGE SCALE GENOMIC DNA]</scope>
    <source>
        <strain evidence="5 6">ZRIMU1585</strain>
    </source>
</reference>
<comment type="similarity">
    <text evidence="3">Belongs to the gas vesicle GvpF/GvpL family.</text>
</comment>
<comment type="caution">
    <text evidence="5">The sequence shown here is derived from an EMBL/GenBank/DDBJ whole genome shotgun (WGS) entry which is preliminary data.</text>
</comment>
<dbReference type="Proteomes" id="UP001631993">
    <property type="component" value="Unassembled WGS sequence"/>
</dbReference>
<dbReference type="PANTHER" id="PTHR36852">
    <property type="entry name" value="PROTEIN GVPL 2"/>
    <property type="match status" value="1"/>
</dbReference>
<feature type="region of interest" description="Disordered" evidence="4">
    <location>
        <begin position="133"/>
        <end position="153"/>
    </location>
</feature>
<dbReference type="Pfam" id="PF06386">
    <property type="entry name" value="GvpL_GvpF"/>
    <property type="match status" value="1"/>
</dbReference>
<feature type="compositionally biased region" description="Low complexity" evidence="4">
    <location>
        <begin position="274"/>
        <end position="285"/>
    </location>
</feature>
<dbReference type="InterPro" id="IPR009430">
    <property type="entry name" value="GvpL/GvpF"/>
</dbReference>
<dbReference type="EMBL" id="JBJVNE010000014">
    <property type="protein sequence ID" value="MFM9649911.1"/>
    <property type="molecule type" value="Genomic_DNA"/>
</dbReference>
<feature type="region of interest" description="Disordered" evidence="4">
    <location>
        <begin position="252"/>
        <end position="285"/>
    </location>
</feature>
<organism evidence="5 6">
    <name type="scientific">Streptomyces galilaeus</name>
    <dbReference type="NCBI Taxonomy" id="33899"/>
    <lineage>
        <taxon>Bacteria</taxon>
        <taxon>Bacillati</taxon>
        <taxon>Actinomycetota</taxon>
        <taxon>Actinomycetes</taxon>
        <taxon>Kitasatosporales</taxon>
        <taxon>Streptomycetaceae</taxon>
        <taxon>Streptomyces</taxon>
    </lineage>
</organism>
<keyword evidence="6" id="KW-1185">Reference proteome</keyword>
<protein>
    <submittedName>
        <fullName evidence="5">GvpL/GvpF family gas vesicle protein</fullName>
    </submittedName>
</protein>
<evidence type="ECO:0000313" key="5">
    <source>
        <dbReference type="EMBL" id="MFM9649911.1"/>
    </source>
</evidence>
<proteinExistence type="inferred from homology"/>
<evidence type="ECO:0000256" key="3">
    <source>
        <dbReference type="ARBA" id="ARBA00035643"/>
    </source>
</evidence>